<dbReference type="InterPro" id="IPR000994">
    <property type="entry name" value="Pept_M24"/>
</dbReference>
<dbReference type="PANTHER" id="PTHR46112">
    <property type="entry name" value="AMINOPEPTIDASE"/>
    <property type="match status" value="1"/>
</dbReference>
<dbReference type="Proteomes" id="UP001201020">
    <property type="component" value="Chromosome"/>
</dbReference>
<dbReference type="Pfam" id="PF01321">
    <property type="entry name" value="Creatinase_N"/>
    <property type="match status" value="1"/>
</dbReference>
<dbReference type="InterPro" id="IPR000587">
    <property type="entry name" value="Creatinase_N"/>
</dbReference>
<name>A0A9Y1BN43_9ARCH</name>
<reference evidence="3" key="1">
    <citation type="journal article" date="2022" name="Nat. Microbiol.">
        <title>Unique mobile elements and scalable gene flow at the prokaryote-eukaryote boundary revealed by circularized Asgard archaea genomes.</title>
        <authorList>
            <person name="Wu F."/>
            <person name="Speth D.R."/>
            <person name="Philosof A."/>
            <person name="Cremiere A."/>
            <person name="Narayanan A."/>
            <person name="Barco R.A."/>
            <person name="Connon S.A."/>
            <person name="Amend J.P."/>
            <person name="Antoshechkin I.A."/>
            <person name="Orphan V.J."/>
        </authorList>
    </citation>
    <scope>NUCLEOTIDE SEQUENCE</scope>
    <source>
        <strain evidence="3">PM71</strain>
    </source>
</reference>
<dbReference type="Gene3D" id="3.90.230.10">
    <property type="entry name" value="Creatinase/methionine aminopeptidase superfamily"/>
    <property type="match status" value="1"/>
</dbReference>
<accession>A0A9Y1BN43</accession>
<dbReference type="Pfam" id="PF00557">
    <property type="entry name" value="Peptidase_M24"/>
    <property type="match status" value="1"/>
</dbReference>
<dbReference type="SUPFAM" id="SSF53092">
    <property type="entry name" value="Creatinase/prolidase N-terminal domain"/>
    <property type="match status" value="1"/>
</dbReference>
<dbReference type="InterPro" id="IPR029149">
    <property type="entry name" value="Creatin/AminoP/Spt16_N"/>
</dbReference>
<evidence type="ECO:0000259" key="1">
    <source>
        <dbReference type="Pfam" id="PF00557"/>
    </source>
</evidence>
<dbReference type="AlphaFoldDB" id="A0A9Y1BN43"/>
<feature type="domain" description="Peptidase M24" evidence="1">
    <location>
        <begin position="156"/>
        <end position="365"/>
    </location>
</feature>
<gene>
    <name evidence="3" type="ORF">K9W45_06215</name>
</gene>
<dbReference type="InterPro" id="IPR036005">
    <property type="entry name" value="Creatinase/aminopeptidase-like"/>
</dbReference>
<dbReference type="PANTHER" id="PTHR46112:SF2">
    <property type="entry name" value="XAA-PRO AMINOPEPTIDASE P-RELATED"/>
    <property type="match status" value="1"/>
</dbReference>
<feature type="domain" description="Creatinase N-terminal" evidence="2">
    <location>
        <begin position="5"/>
        <end position="148"/>
    </location>
</feature>
<evidence type="ECO:0000313" key="3">
    <source>
        <dbReference type="EMBL" id="UJG42054.1"/>
    </source>
</evidence>
<dbReference type="InterPro" id="IPR050659">
    <property type="entry name" value="Peptidase_M24B"/>
</dbReference>
<dbReference type="Gene3D" id="3.40.350.10">
    <property type="entry name" value="Creatinase/prolidase N-terminal domain"/>
    <property type="match status" value="1"/>
</dbReference>
<sequence length="381" mass="43055">MKEKIERVQQVLKKHEVNSWIVFCHHGYDIHSKYLLEKNITSATFIMIKQENKPIVITSRMEAMMINNDVYDVIAYKTRNELIELLKNSLSGLEDGKKIAINYVPKDNLLDNFSMDILPAGTYEFLTSMNNNINWVSAKDIIRDVRSVKTKKEIENHKIAAKLAEELMEEAVEQKIKPGMTEKEIKALIEYECNKRGGIAFEAIVASGANSAIPHHHASKTKIKENQVLLIDYGVSYNWSNSDITRTYWIGSNPPEEVLRAYEAVDAAKEAAYKHIKAGVFASEVENAVRETMKEFGFDPEKYFIHSTGHPLGIETHDIGVGIYKASESVADKPLIENSVVTVEPGLYFEGKFGIRLEDDCVVTKDGSIRLSNTPKEIITL</sequence>
<dbReference type="EMBL" id="CP084166">
    <property type="protein sequence ID" value="UJG42054.1"/>
    <property type="molecule type" value="Genomic_DNA"/>
</dbReference>
<protein>
    <submittedName>
        <fullName evidence="3">Xaa-Pro peptidase family protein</fullName>
    </submittedName>
</protein>
<dbReference type="SUPFAM" id="SSF55920">
    <property type="entry name" value="Creatinase/aminopeptidase"/>
    <property type="match status" value="1"/>
</dbReference>
<evidence type="ECO:0000259" key="2">
    <source>
        <dbReference type="Pfam" id="PF01321"/>
    </source>
</evidence>
<organism evidence="3">
    <name type="scientific">Candidatus Heimdallarchaeum aukensis</name>
    <dbReference type="NCBI Taxonomy" id="2876573"/>
    <lineage>
        <taxon>Archaea</taxon>
        <taxon>Promethearchaeati</taxon>
        <taxon>Candidatus Heimdallarchaeota</taxon>
        <taxon>Candidatus Heimdallarchaeia (ex Rinke et al. 2021) (nom. nud.)</taxon>
        <taxon>Candidatus Heimdallarchaeales</taxon>
        <taxon>Candidatus Heimdallarchaeaceae</taxon>
        <taxon>Candidatus Heimdallarchaeum</taxon>
    </lineage>
</organism>
<proteinExistence type="predicted"/>